<evidence type="ECO:0000313" key="2">
    <source>
        <dbReference type="Proteomes" id="UP000003959"/>
    </source>
</evidence>
<proteinExistence type="predicted"/>
<accession>F4XZ93</accession>
<dbReference type="AlphaFoldDB" id="F4XZ93"/>
<gene>
    <name evidence="1" type="ORF">LYNGBM3L_56660</name>
</gene>
<organism evidence="1 2">
    <name type="scientific">Moorena producens 3L</name>
    <dbReference type="NCBI Taxonomy" id="489825"/>
    <lineage>
        <taxon>Bacteria</taxon>
        <taxon>Bacillati</taxon>
        <taxon>Cyanobacteriota</taxon>
        <taxon>Cyanophyceae</taxon>
        <taxon>Coleofasciculales</taxon>
        <taxon>Coleofasciculaceae</taxon>
        <taxon>Moorena</taxon>
    </lineage>
</organism>
<keyword evidence="2" id="KW-1185">Reference proteome</keyword>
<dbReference type="EMBL" id="GL890960">
    <property type="protein sequence ID" value="EGJ30114.1"/>
    <property type="molecule type" value="Genomic_DNA"/>
</dbReference>
<reference evidence="2" key="1">
    <citation type="journal article" date="2011" name="Proc. Natl. Acad. Sci. U.S.A.">
        <title>Genomic insights into the physiology and ecology of the marine filamentous cyanobacterium Lyngbya majuscula.</title>
        <authorList>
            <person name="Jones A.C."/>
            <person name="Monroe E.A."/>
            <person name="Podell S."/>
            <person name="Hess W.R."/>
            <person name="Klages S."/>
            <person name="Esquenazi E."/>
            <person name="Niessen S."/>
            <person name="Hoover H."/>
            <person name="Rothmann M."/>
            <person name="Lasken R.S."/>
            <person name="Yates J.R.III."/>
            <person name="Reinhardt R."/>
            <person name="Kube M."/>
            <person name="Burkart M.D."/>
            <person name="Allen E.E."/>
            <person name="Dorrestein P.C."/>
            <person name="Gerwick W.H."/>
            <person name="Gerwick L."/>
        </authorList>
    </citation>
    <scope>NUCLEOTIDE SEQUENCE [LARGE SCALE GENOMIC DNA]</scope>
    <source>
        <strain evidence="2">3L</strain>
    </source>
</reference>
<dbReference type="Proteomes" id="UP000003959">
    <property type="component" value="Unassembled WGS sequence"/>
</dbReference>
<sequence>MKLIFIPNFQHWYKYTGVPDYGYGFAPLAPQFCGATRGEFNSPTESAPVGEQNFLASPRIGGFRGL</sequence>
<dbReference type="HOGENOM" id="CLU_2826418_0_0_3"/>
<protein>
    <submittedName>
        <fullName evidence="1">Uncharacterized protein</fullName>
    </submittedName>
</protein>
<evidence type="ECO:0000313" key="1">
    <source>
        <dbReference type="EMBL" id="EGJ30114.1"/>
    </source>
</evidence>
<name>F4XZ93_9CYAN</name>